<dbReference type="InterPro" id="IPR045770">
    <property type="entry name" value="DUF6223"/>
</dbReference>
<proteinExistence type="predicted"/>
<keyword evidence="1" id="KW-1133">Transmembrane helix</keyword>
<evidence type="ECO:0000313" key="2">
    <source>
        <dbReference type="EMBL" id="KFU80358.1"/>
    </source>
</evidence>
<dbReference type="RefSeq" id="WP_034311502.1">
    <property type="nucleotide sequence ID" value="NZ_JFBM01000012.1"/>
</dbReference>
<comment type="caution">
    <text evidence="2">The sequence shown here is derived from an EMBL/GenBank/DDBJ whole genome shotgun (WGS) entry which is preliminary data.</text>
</comment>
<feature type="transmembrane region" description="Helical" evidence="1">
    <location>
        <begin position="53"/>
        <end position="73"/>
    </location>
</feature>
<dbReference type="Pfam" id="PF19733">
    <property type="entry name" value="DUF6223"/>
    <property type="match status" value="1"/>
</dbReference>
<feature type="transmembrane region" description="Helical" evidence="1">
    <location>
        <begin position="79"/>
        <end position="104"/>
    </location>
</feature>
<keyword evidence="1" id="KW-0812">Transmembrane</keyword>
<keyword evidence="1" id="KW-0472">Membrane</keyword>
<dbReference type="EMBL" id="JFBM01000012">
    <property type="protein sequence ID" value="KFU80358.1"/>
    <property type="molecule type" value="Genomic_DNA"/>
</dbReference>
<dbReference type="Proteomes" id="UP000256220">
    <property type="component" value="Unassembled WGS sequence"/>
</dbReference>
<sequence length="111" mass="10706">MPVHLLSEPIAAASLTSGRLWSLVAALAGVIGVIAGGLALARIRSGATRRGAFVALTAGLIGMAGGGYVVAAAEGGPGTGYGIVGGFVALVIGLLAAALGWLALSRARRAA</sequence>
<name>A0A2P2FUD8_AMYLU</name>
<organism evidence="2 3">
    <name type="scientific">Amycolatopsis lurida NRRL 2430</name>
    <dbReference type="NCBI Taxonomy" id="1460371"/>
    <lineage>
        <taxon>Bacteria</taxon>
        <taxon>Bacillati</taxon>
        <taxon>Actinomycetota</taxon>
        <taxon>Actinomycetes</taxon>
        <taxon>Pseudonocardiales</taxon>
        <taxon>Pseudonocardiaceae</taxon>
        <taxon>Amycolatopsis</taxon>
    </lineage>
</organism>
<accession>A0A2P2FUD8</accession>
<evidence type="ECO:0000256" key="1">
    <source>
        <dbReference type="SAM" id="Phobius"/>
    </source>
</evidence>
<keyword evidence="3" id="KW-1185">Reference proteome</keyword>
<protein>
    <submittedName>
        <fullName evidence="2">Uncharacterized protein</fullName>
    </submittedName>
</protein>
<reference evidence="2 3" key="1">
    <citation type="journal article" date="2014" name="Genome Announc.">
        <title>Draft Genome Sequence of Amycolatopsis lurida NRRL 2430, Producer of the Glycopeptide Family Antibiotic Ristocetin.</title>
        <authorList>
            <person name="Kwun M.J."/>
            <person name="Hong H.J."/>
        </authorList>
    </citation>
    <scope>NUCLEOTIDE SEQUENCE [LARGE SCALE GENOMIC DNA]</scope>
    <source>
        <strain evidence="2 3">NRRL 2430</strain>
    </source>
</reference>
<dbReference type="AlphaFoldDB" id="A0A2P2FUD8"/>
<evidence type="ECO:0000313" key="3">
    <source>
        <dbReference type="Proteomes" id="UP000256220"/>
    </source>
</evidence>
<gene>
    <name evidence="2" type="ORF">BB31_16165</name>
</gene>
<feature type="transmembrane region" description="Helical" evidence="1">
    <location>
        <begin position="20"/>
        <end position="41"/>
    </location>
</feature>